<protein>
    <submittedName>
        <fullName evidence="1">Uncharacterized protein</fullName>
    </submittedName>
</protein>
<gene>
    <name evidence="2" type="ORF">EYF70_16130</name>
    <name evidence="1" type="ORF">GCM10007387_47740</name>
</gene>
<reference evidence="2 3" key="2">
    <citation type="submission" date="2019-02" db="EMBL/GenBank/DDBJ databases">
        <title>Draft Genome Sequences of Six Type Strains of the Genus Massilia.</title>
        <authorList>
            <person name="Miess H."/>
            <person name="Frediansyhah A."/>
            <person name="Gross H."/>
        </authorList>
    </citation>
    <scope>NUCLEOTIDE SEQUENCE [LARGE SCALE GENOMIC DNA]</scope>
    <source>
        <strain evidence="2 3">DSM 17472</strain>
    </source>
</reference>
<keyword evidence="3" id="KW-1185">Reference proteome</keyword>
<reference evidence="1" key="1">
    <citation type="journal article" date="2014" name="Int. J. Syst. Evol. Microbiol.">
        <title>Complete genome sequence of Corynebacterium casei LMG S-19264T (=DSM 44701T), isolated from a smear-ripened cheese.</title>
        <authorList>
            <consortium name="US DOE Joint Genome Institute (JGI-PGF)"/>
            <person name="Walter F."/>
            <person name="Albersmeier A."/>
            <person name="Kalinowski J."/>
            <person name="Ruckert C."/>
        </authorList>
    </citation>
    <scope>NUCLEOTIDE SEQUENCE</scope>
    <source>
        <strain evidence="1">KCTC 12343</strain>
    </source>
</reference>
<evidence type="ECO:0000313" key="4">
    <source>
        <dbReference type="Proteomes" id="UP000628442"/>
    </source>
</evidence>
<evidence type="ECO:0000313" key="1">
    <source>
        <dbReference type="EMBL" id="GGY59681.1"/>
    </source>
</evidence>
<dbReference type="AlphaFoldDB" id="A0A411WZS1"/>
<evidence type="ECO:0000313" key="2">
    <source>
        <dbReference type="EMBL" id="QBI02209.1"/>
    </source>
</evidence>
<reference evidence="1" key="3">
    <citation type="submission" date="2022-12" db="EMBL/GenBank/DDBJ databases">
        <authorList>
            <person name="Sun Q."/>
            <person name="Kim S."/>
        </authorList>
    </citation>
    <scope>NUCLEOTIDE SEQUENCE</scope>
    <source>
        <strain evidence="1">KCTC 12343</strain>
    </source>
</reference>
<organism evidence="1 4">
    <name type="scientific">Pseudoduganella albidiflava</name>
    <dbReference type="NCBI Taxonomy" id="321983"/>
    <lineage>
        <taxon>Bacteria</taxon>
        <taxon>Pseudomonadati</taxon>
        <taxon>Pseudomonadota</taxon>
        <taxon>Betaproteobacteria</taxon>
        <taxon>Burkholderiales</taxon>
        <taxon>Oxalobacteraceae</taxon>
        <taxon>Telluria group</taxon>
        <taxon>Pseudoduganella</taxon>
    </lineage>
</organism>
<proteinExistence type="predicted"/>
<dbReference type="Proteomes" id="UP000628442">
    <property type="component" value="Unassembled WGS sequence"/>
</dbReference>
<dbReference type="EMBL" id="CP036401">
    <property type="protein sequence ID" value="QBI02209.1"/>
    <property type="molecule type" value="Genomic_DNA"/>
</dbReference>
<sequence length="162" mass="18471">MSIFSKAAIKHEADVAAAQQAEQEQAARQARLDFREQYRNTLENVIRPQLAAMRKQMYEHDYDGKIEEGNDGWNDFVRLTFVPDKNRLAAHAGRDACTLTFTALESTCLLEWESAFDRHARDGSGKEGGTIPCAQLTAERLEQMLATFFDKAFEARRLRRLS</sequence>
<dbReference type="RefSeq" id="WP_131146324.1">
    <property type="nucleotide sequence ID" value="NZ_BMWV01000013.1"/>
</dbReference>
<dbReference type="OrthoDB" id="8752192at2"/>
<name>A0A411WZS1_9BURK</name>
<dbReference type="EMBL" id="BMWV01000013">
    <property type="protein sequence ID" value="GGY59681.1"/>
    <property type="molecule type" value="Genomic_DNA"/>
</dbReference>
<accession>A0A411WZS1</accession>
<dbReference type="Proteomes" id="UP000292307">
    <property type="component" value="Chromosome"/>
</dbReference>
<evidence type="ECO:0000313" key="3">
    <source>
        <dbReference type="Proteomes" id="UP000292307"/>
    </source>
</evidence>